<keyword evidence="10" id="KW-1185">Reference proteome</keyword>
<feature type="transmembrane region" description="Helical" evidence="8">
    <location>
        <begin position="343"/>
        <end position="362"/>
    </location>
</feature>
<evidence type="ECO:0000313" key="10">
    <source>
        <dbReference type="Proteomes" id="UP000463883"/>
    </source>
</evidence>
<comment type="similarity">
    <text evidence="2">Belongs to the autoinducer-2 exporter (AI-2E) (TC 2.A.86) family.</text>
</comment>
<feature type="transmembrane region" description="Helical" evidence="8">
    <location>
        <begin position="103"/>
        <end position="134"/>
    </location>
</feature>
<dbReference type="Pfam" id="PF01594">
    <property type="entry name" value="AI-2E_transport"/>
    <property type="match status" value="1"/>
</dbReference>
<evidence type="ECO:0000256" key="7">
    <source>
        <dbReference type="ARBA" id="ARBA00023136"/>
    </source>
</evidence>
<dbReference type="GO" id="GO:0005886">
    <property type="term" value="C:plasma membrane"/>
    <property type="evidence" value="ECO:0007669"/>
    <property type="project" value="UniProtKB-SubCell"/>
</dbReference>
<evidence type="ECO:0000256" key="4">
    <source>
        <dbReference type="ARBA" id="ARBA00022475"/>
    </source>
</evidence>
<dbReference type="PANTHER" id="PTHR21716">
    <property type="entry name" value="TRANSMEMBRANE PROTEIN"/>
    <property type="match status" value="1"/>
</dbReference>
<evidence type="ECO:0000256" key="5">
    <source>
        <dbReference type="ARBA" id="ARBA00022692"/>
    </source>
</evidence>
<feature type="transmembrane region" description="Helical" evidence="8">
    <location>
        <begin position="191"/>
        <end position="217"/>
    </location>
</feature>
<proteinExistence type="inferred from homology"/>
<keyword evidence="6 8" id="KW-1133">Transmembrane helix</keyword>
<dbReference type="EMBL" id="CP047591">
    <property type="protein sequence ID" value="QHI73025.1"/>
    <property type="molecule type" value="Genomic_DNA"/>
</dbReference>
<organism evidence="9 10">
    <name type="scientific">Aminipila terrae</name>
    <dbReference type="NCBI Taxonomy" id="2697030"/>
    <lineage>
        <taxon>Bacteria</taxon>
        <taxon>Bacillati</taxon>
        <taxon>Bacillota</taxon>
        <taxon>Clostridia</taxon>
        <taxon>Peptostreptococcales</taxon>
        <taxon>Anaerovoracaceae</taxon>
        <taxon>Aminipila</taxon>
    </lineage>
</organism>
<keyword evidence="7 8" id="KW-0472">Membrane</keyword>
<dbReference type="InterPro" id="IPR002549">
    <property type="entry name" value="AI-2E-like"/>
</dbReference>
<dbReference type="PANTHER" id="PTHR21716:SF53">
    <property type="entry name" value="PERMEASE PERM-RELATED"/>
    <property type="match status" value="1"/>
</dbReference>
<comment type="subcellular location">
    <subcellularLocation>
        <location evidence="1">Cell membrane</location>
        <topology evidence="1">Multi-pass membrane protein</topology>
    </subcellularLocation>
</comment>
<dbReference type="GO" id="GO:0055085">
    <property type="term" value="P:transmembrane transport"/>
    <property type="evidence" value="ECO:0007669"/>
    <property type="project" value="TreeGrafter"/>
</dbReference>
<evidence type="ECO:0000256" key="8">
    <source>
        <dbReference type="SAM" id="Phobius"/>
    </source>
</evidence>
<keyword evidence="4" id="KW-1003">Cell membrane</keyword>
<sequence length="413" mass="45273">MSNFKDYLPEKHWWKYSIFIACTAAILYALYFIIKNSNSIAVNVMDSLSSVSASLTPLFIGLVLTYLLSPLVDIINKKIMSKIIFTHTKDSAKLEKLEKTKRLISVILTYIIIIAIVVVIIYAFAVLILGQFVFTGIDSMVNAVINYVSTYEVNIKTWIAGLPEMGLAEYVHEFANRGMLWLSSHFSAGSAINWITGISGSIVNLAIGTIISIYILMDKDFFIHLWRKFLHLVLPQKANAILTETLNDINNVLSAFIRGALLDSLIIAILSSIGLSILGLDFAVFIGCFAGISNIIPYFGPILGMIPAFIVGTFTDGLTQGITAVVVLLIVQQIDCNLIYPKIVGSTTGLHPLFVLLAVSVAGYYGGIVGMILAVPIAGIIQTFILKWVNSKEVKLSTKLENHVSSDSSHVKE</sequence>
<protein>
    <submittedName>
        <fullName evidence="9">AI-2E family transporter</fullName>
    </submittedName>
</protein>
<feature type="transmembrane region" description="Helical" evidence="8">
    <location>
        <begin position="54"/>
        <end position="75"/>
    </location>
</feature>
<evidence type="ECO:0000256" key="6">
    <source>
        <dbReference type="ARBA" id="ARBA00022989"/>
    </source>
</evidence>
<dbReference type="Proteomes" id="UP000463883">
    <property type="component" value="Chromosome"/>
</dbReference>
<dbReference type="KEGG" id="amic:Ami3637_11950"/>
<reference evidence="9 10" key="1">
    <citation type="submission" date="2020-01" db="EMBL/GenBank/DDBJ databases">
        <title>Genomic analysis of Aminipila sp. CBA3637.</title>
        <authorList>
            <person name="Kim Y.B."/>
            <person name="Roh S.W."/>
        </authorList>
    </citation>
    <scope>NUCLEOTIDE SEQUENCE [LARGE SCALE GENOMIC DNA]</scope>
    <source>
        <strain evidence="9 10">CBA3637</strain>
    </source>
</reference>
<feature type="transmembrane region" description="Helical" evidence="8">
    <location>
        <begin position="265"/>
        <end position="292"/>
    </location>
</feature>
<evidence type="ECO:0000256" key="3">
    <source>
        <dbReference type="ARBA" id="ARBA00022448"/>
    </source>
</evidence>
<evidence type="ECO:0000313" key="9">
    <source>
        <dbReference type="EMBL" id="QHI73025.1"/>
    </source>
</evidence>
<feature type="transmembrane region" description="Helical" evidence="8">
    <location>
        <begin position="368"/>
        <end position="389"/>
    </location>
</feature>
<evidence type="ECO:0000256" key="2">
    <source>
        <dbReference type="ARBA" id="ARBA00009773"/>
    </source>
</evidence>
<gene>
    <name evidence="9" type="ORF">Ami3637_11950</name>
</gene>
<accession>A0A6P1MPV1</accession>
<feature type="transmembrane region" description="Helical" evidence="8">
    <location>
        <begin position="12"/>
        <end position="34"/>
    </location>
</feature>
<keyword evidence="5 8" id="KW-0812">Transmembrane</keyword>
<feature type="transmembrane region" description="Helical" evidence="8">
    <location>
        <begin position="298"/>
        <end position="331"/>
    </location>
</feature>
<evidence type="ECO:0000256" key="1">
    <source>
        <dbReference type="ARBA" id="ARBA00004651"/>
    </source>
</evidence>
<name>A0A6P1MPV1_9FIRM</name>
<dbReference type="RefSeq" id="WP_162362792.1">
    <property type="nucleotide sequence ID" value="NZ_CP047591.1"/>
</dbReference>
<dbReference type="AlphaFoldDB" id="A0A6P1MPV1"/>
<keyword evidence="3" id="KW-0813">Transport</keyword>